<name>A0A518GJU6_9PLAN</name>
<proteinExistence type="predicted"/>
<evidence type="ECO:0000313" key="1">
    <source>
        <dbReference type="EMBL" id="QDV28875.1"/>
    </source>
</evidence>
<dbReference type="KEGG" id="peh:Spb1_07410"/>
<dbReference type="Proteomes" id="UP000315349">
    <property type="component" value="Chromosome"/>
</dbReference>
<keyword evidence="2" id="KW-1185">Reference proteome</keyword>
<reference evidence="1 2" key="1">
    <citation type="submission" date="2019-02" db="EMBL/GenBank/DDBJ databases">
        <title>Deep-cultivation of Planctomycetes and their phenomic and genomic characterization uncovers novel biology.</title>
        <authorList>
            <person name="Wiegand S."/>
            <person name="Jogler M."/>
            <person name="Boedeker C."/>
            <person name="Pinto D."/>
            <person name="Vollmers J."/>
            <person name="Rivas-Marin E."/>
            <person name="Kohn T."/>
            <person name="Peeters S.H."/>
            <person name="Heuer A."/>
            <person name="Rast P."/>
            <person name="Oberbeckmann S."/>
            <person name="Bunk B."/>
            <person name="Jeske O."/>
            <person name="Meyerdierks A."/>
            <person name="Storesund J.E."/>
            <person name="Kallscheuer N."/>
            <person name="Luecker S."/>
            <person name="Lage O.M."/>
            <person name="Pohl T."/>
            <person name="Merkel B.J."/>
            <person name="Hornburger P."/>
            <person name="Mueller R.-W."/>
            <person name="Bruemmer F."/>
            <person name="Labrenz M."/>
            <person name="Spormann A.M."/>
            <person name="Op den Camp H."/>
            <person name="Overmann J."/>
            <person name="Amann R."/>
            <person name="Jetten M.S.M."/>
            <person name="Mascher T."/>
            <person name="Medema M.H."/>
            <person name="Devos D.P."/>
            <person name="Kaster A.-K."/>
            <person name="Ovreas L."/>
            <person name="Rohde M."/>
            <person name="Galperin M.Y."/>
            <person name="Jogler C."/>
        </authorList>
    </citation>
    <scope>NUCLEOTIDE SEQUENCE [LARGE SCALE GENOMIC DNA]</scope>
    <source>
        <strain evidence="1 2">Spb1</strain>
    </source>
</reference>
<gene>
    <name evidence="1" type="ORF">Spb1_07410</name>
</gene>
<sequence>MLSASEVIDDYTGLKYLVDCTPNSFDFPSSQPSPVGTGEGAKNLARVCVGSLSGTLFVEHFECPCILGVECQGGFGFLAGFL</sequence>
<dbReference type="AlphaFoldDB" id="A0A518GJU6"/>
<organism evidence="1 2">
    <name type="scientific">Planctopirus ephydatiae</name>
    <dbReference type="NCBI Taxonomy" id="2528019"/>
    <lineage>
        <taxon>Bacteria</taxon>
        <taxon>Pseudomonadati</taxon>
        <taxon>Planctomycetota</taxon>
        <taxon>Planctomycetia</taxon>
        <taxon>Planctomycetales</taxon>
        <taxon>Planctomycetaceae</taxon>
        <taxon>Planctopirus</taxon>
    </lineage>
</organism>
<protein>
    <submittedName>
        <fullName evidence="1">Uncharacterized protein</fullName>
    </submittedName>
</protein>
<dbReference type="EMBL" id="CP036299">
    <property type="protein sequence ID" value="QDV28875.1"/>
    <property type="molecule type" value="Genomic_DNA"/>
</dbReference>
<evidence type="ECO:0000313" key="2">
    <source>
        <dbReference type="Proteomes" id="UP000315349"/>
    </source>
</evidence>
<accession>A0A518GJU6</accession>